<reference evidence="3" key="1">
    <citation type="submission" date="2020-02" db="EMBL/GenBank/DDBJ databases">
        <authorList>
            <person name="Meier V. D."/>
        </authorList>
    </citation>
    <scope>NUCLEOTIDE SEQUENCE</scope>
    <source>
        <strain evidence="3">AVDCRST_MAG88</strain>
    </source>
</reference>
<dbReference type="AlphaFoldDB" id="A0A6J4V793"/>
<evidence type="ECO:0000259" key="2">
    <source>
        <dbReference type="Pfam" id="PF26343"/>
    </source>
</evidence>
<dbReference type="InterPro" id="IPR002716">
    <property type="entry name" value="PIN_dom"/>
</dbReference>
<evidence type="ECO:0000259" key="1">
    <source>
        <dbReference type="Pfam" id="PF13470"/>
    </source>
</evidence>
<feature type="domain" description="VapC50 C-terminal" evidence="2">
    <location>
        <begin position="129"/>
        <end position="180"/>
    </location>
</feature>
<accession>A0A6J4V793</accession>
<dbReference type="Pfam" id="PF26343">
    <property type="entry name" value="VapC50_C"/>
    <property type="match status" value="1"/>
</dbReference>
<name>A0A6J4V793_9BACT</name>
<evidence type="ECO:0000313" key="3">
    <source>
        <dbReference type="EMBL" id="CAA9569280.1"/>
    </source>
</evidence>
<organism evidence="3">
    <name type="scientific">uncultured Thermomicrobiales bacterium</name>
    <dbReference type="NCBI Taxonomy" id="1645740"/>
    <lineage>
        <taxon>Bacteria</taxon>
        <taxon>Pseudomonadati</taxon>
        <taxon>Thermomicrobiota</taxon>
        <taxon>Thermomicrobia</taxon>
        <taxon>Thermomicrobiales</taxon>
        <taxon>environmental samples</taxon>
    </lineage>
</organism>
<proteinExistence type="predicted"/>
<dbReference type="Pfam" id="PF13470">
    <property type="entry name" value="PIN_3"/>
    <property type="match status" value="1"/>
</dbReference>
<feature type="domain" description="PIN" evidence="1">
    <location>
        <begin position="7"/>
        <end position="111"/>
    </location>
</feature>
<dbReference type="InterPro" id="IPR058652">
    <property type="entry name" value="VapC50_C"/>
</dbReference>
<dbReference type="EMBL" id="CADCWM010000565">
    <property type="protein sequence ID" value="CAA9569280.1"/>
    <property type="molecule type" value="Genomic_DNA"/>
</dbReference>
<sequence>MSAAVGVVLDANVLFPIALCDTLVRAALAGLYRPHWTAAILDEVERNLVAHDRATAGQARHRRGRMEAALPSALVTGYESLIPAMENDPKDRHVLAAAVRTGARLIVTENLRDFPASACAKYDVEARRADAFLTDLLDAAPEIMVEIIREQAADLRHPPQAPAQVLARLARTAPTFAREVYRRLYPPDHAP</sequence>
<dbReference type="InterPro" id="IPR029060">
    <property type="entry name" value="PIN-like_dom_sf"/>
</dbReference>
<gene>
    <name evidence="3" type="ORF">AVDCRST_MAG88-2187</name>
</gene>
<dbReference type="SUPFAM" id="SSF88723">
    <property type="entry name" value="PIN domain-like"/>
    <property type="match status" value="1"/>
</dbReference>
<protein>
    <submittedName>
        <fullName evidence="3">Uncharacterized protein</fullName>
    </submittedName>
</protein>